<keyword evidence="3" id="KW-1185">Reference proteome</keyword>
<dbReference type="Proteomes" id="UP000184188">
    <property type="component" value="Unassembled WGS sequence"/>
</dbReference>
<dbReference type="GeneID" id="34615768"/>
<feature type="compositionally biased region" description="Basic residues" evidence="1">
    <location>
        <begin position="215"/>
        <end position="225"/>
    </location>
</feature>
<evidence type="ECO:0000256" key="1">
    <source>
        <dbReference type="SAM" id="MobiDB-lite"/>
    </source>
</evidence>
<dbReference type="OrthoDB" id="2565191at2759"/>
<accession>A0A1L9SIG6</accession>
<feature type="compositionally biased region" description="Polar residues" evidence="1">
    <location>
        <begin position="199"/>
        <end position="209"/>
    </location>
</feature>
<evidence type="ECO:0000313" key="3">
    <source>
        <dbReference type="Proteomes" id="UP000184188"/>
    </source>
</evidence>
<feature type="region of interest" description="Disordered" evidence="1">
    <location>
        <begin position="170"/>
        <end position="238"/>
    </location>
</feature>
<reference evidence="3" key="1">
    <citation type="journal article" date="2017" name="Genome Biol.">
        <title>Comparative genomics reveals high biological diversity and specific adaptations in the industrially and medically important fungal genus Aspergillus.</title>
        <authorList>
            <person name="de Vries R.P."/>
            <person name="Riley R."/>
            <person name="Wiebenga A."/>
            <person name="Aguilar-Osorio G."/>
            <person name="Amillis S."/>
            <person name="Uchima C.A."/>
            <person name="Anderluh G."/>
            <person name="Asadollahi M."/>
            <person name="Askin M."/>
            <person name="Barry K."/>
            <person name="Battaglia E."/>
            <person name="Bayram O."/>
            <person name="Benocci T."/>
            <person name="Braus-Stromeyer S.A."/>
            <person name="Caldana C."/>
            <person name="Canovas D."/>
            <person name="Cerqueira G.C."/>
            <person name="Chen F."/>
            <person name="Chen W."/>
            <person name="Choi C."/>
            <person name="Clum A."/>
            <person name="Dos Santos R.A."/>
            <person name="Damasio A.R."/>
            <person name="Diallinas G."/>
            <person name="Emri T."/>
            <person name="Fekete E."/>
            <person name="Flipphi M."/>
            <person name="Freyberg S."/>
            <person name="Gallo A."/>
            <person name="Gournas C."/>
            <person name="Habgood R."/>
            <person name="Hainaut M."/>
            <person name="Harispe M.L."/>
            <person name="Henrissat B."/>
            <person name="Hilden K.S."/>
            <person name="Hope R."/>
            <person name="Hossain A."/>
            <person name="Karabika E."/>
            <person name="Karaffa L."/>
            <person name="Karanyi Z."/>
            <person name="Krasevec N."/>
            <person name="Kuo A."/>
            <person name="Kusch H."/>
            <person name="LaButti K."/>
            <person name="Lagendijk E.L."/>
            <person name="Lapidus A."/>
            <person name="Levasseur A."/>
            <person name="Lindquist E."/>
            <person name="Lipzen A."/>
            <person name="Logrieco A.F."/>
            <person name="MacCabe A."/>
            <person name="Maekelae M.R."/>
            <person name="Malavazi I."/>
            <person name="Melin P."/>
            <person name="Meyer V."/>
            <person name="Mielnichuk N."/>
            <person name="Miskei M."/>
            <person name="Molnar A.P."/>
            <person name="Mule G."/>
            <person name="Ngan C.Y."/>
            <person name="Orejas M."/>
            <person name="Orosz E."/>
            <person name="Ouedraogo J.P."/>
            <person name="Overkamp K.M."/>
            <person name="Park H.-S."/>
            <person name="Perrone G."/>
            <person name="Piumi F."/>
            <person name="Punt P.J."/>
            <person name="Ram A.F."/>
            <person name="Ramon A."/>
            <person name="Rauscher S."/>
            <person name="Record E."/>
            <person name="Riano-Pachon D.M."/>
            <person name="Robert V."/>
            <person name="Roehrig J."/>
            <person name="Ruller R."/>
            <person name="Salamov A."/>
            <person name="Salih N.S."/>
            <person name="Samson R.A."/>
            <person name="Sandor E."/>
            <person name="Sanguinetti M."/>
            <person name="Schuetze T."/>
            <person name="Sepcic K."/>
            <person name="Shelest E."/>
            <person name="Sherlock G."/>
            <person name="Sophianopoulou V."/>
            <person name="Squina F.M."/>
            <person name="Sun H."/>
            <person name="Susca A."/>
            <person name="Todd R.B."/>
            <person name="Tsang A."/>
            <person name="Unkles S.E."/>
            <person name="van de Wiele N."/>
            <person name="van Rossen-Uffink D."/>
            <person name="Oliveira J.V."/>
            <person name="Vesth T.C."/>
            <person name="Visser J."/>
            <person name="Yu J.-H."/>
            <person name="Zhou M."/>
            <person name="Andersen M.R."/>
            <person name="Archer D.B."/>
            <person name="Baker S.E."/>
            <person name="Benoit I."/>
            <person name="Brakhage A.A."/>
            <person name="Braus G.H."/>
            <person name="Fischer R."/>
            <person name="Frisvad J.C."/>
            <person name="Goldman G.H."/>
            <person name="Houbraken J."/>
            <person name="Oakley B."/>
            <person name="Pocsi I."/>
            <person name="Scazzocchio C."/>
            <person name="Seiboth B."/>
            <person name="vanKuyk P.A."/>
            <person name="Wortman J."/>
            <person name="Dyer P.S."/>
            <person name="Grigoriev I.V."/>
        </authorList>
    </citation>
    <scope>NUCLEOTIDE SEQUENCE [LARGE SCALE GENOMIC DNA]</scope>
    <source>
        <strain evidence="3">CBS 506.65</strain>
    </source>
</reference>
<feature type="region of interest" description="Disordered" evidence="1">
    <location>
        <begin position="1"/>
        <end position="37"/>
    </location>
</feature>
<evidence type="ECO:0000313" key="2">
    <source>
        <dbReference type="EMBL" id="OJJ46873.1"/>
    </source>
</evidence>
<dbReference type="VEuPathDB" id="FungiDB:ASPZODRAFT_65401"/>
<feature type="compositionally biased region" description="Basic residues" evidence="1">
    <location>
        <begin position="184"/>
        <end position="197"/>
    </location>
</feature>
<dbReference type="RefSeq" id="XP_022581383.1">
    <property type="nucleotide sequence ID" value="XM_022729304.1"/>
</dbReference>
<organism evidence="2 3">
    <name type="scientific">Penicilliopsis zonata CBS 506.65</name>
    <dbReference type="NCBI Taxonomy" id="1073090"/>
    <lineage>
        <taxon>Eukaryota</taxon>
        <taxon>Fungi</taxon>
        <taxon>Dikarya</taxon>
        <taxon>Ascomycota</taxon>
        <taxon>Pezizomycotina</taxon>
        <taxon>Eurotiomycetes</taxon>
        <taxon>Eurotiomycetidae</taxon>
        <taxon>Eurotiales</taxon>
        <taxon>Aspergillaceae</taxon>
        <taxon>Penicilliopsis</taxon>
    </lineage>
</organism>
<feature type="compositionally biased region" description="Acidic residues" evidence="1">
    <location>
        <begin position="170"/>
        <end position="179"/>
    </location>
</feature>
<dbReference type="PANTHER" id="PTHR28054">
    <property type="entry name" value="RNA POLYMERASE I-SPECIFIC TRANSCRIPTION INITIATION FACTOR RRN10"/>
    <property type="match status" value="1"/>
</dbReference>
<protein>
    <submittedName>
        <fullName evidence="2">Uncharacterized protein</fullName>
    </submittedName>
</protein>
<dbReference type="AlphaFoldDB" id="A0A1L9SIG6"/>
<dbReference type="GO" id="GO:0006360">
    <property type="term" value="P:transcription by RNA polymerase I"/>
    <property type="evidence" value="ECO:0007669"/>
    <property type="project" value="InterPro"/>
</dbReference>
<dbReference type="STRING" id="1073090.A0A1L9SIG6"/>
<proteinExistence type="predicted"/>
<dbReference type="InterPro" id="IPR022793">
    <property type="entry name" value="Rrn10"/>
</dbReference>
<dbReference type="EMBL" id="KV878341">
    <property type="protein sequence ID" value="OJJ46873.1"/>
    <property type="molecule type" value="Genomic_DNA"/>
</dbReference>
<dbReference type="PANTHER" id="PTHR28054:SF1">
    <property type="entry name" value="RNA POLYMERASE I-SPECIFIC TRANSCRIPTION INITIATION FACTOR RRN10"/>
    <property type="match status" value="1"/>
</dbReference>
<gene>
    <name evidence="2" type="ORF">ASPZODRAFT_65401</name>
</gene>
<sequence>MSYGKSLALSQNAFVQPPEETDVEDDNRSPSSKRRQANVYDAVSGRVSFHGFLGSTPHASKYRDTFSSTSLAVRPEEVLFRRHQAPTRYEENDFYFAHESLPSEKTLPSSDLLEAVHAYAADFYEYATIDHGRDDHHSMDETALIATGILLEELAKESLGKTGDLVLVEGEEEEEEDASDGIPSRRRIAPKGGRKRANTGLSGVTTTSGDDLAGVRKKIKKRRLTPKASMTDLDTEMA</sequence>
<name>A0A1L9SIG6_9EURO</name>